<name>A0A6L6PPJ6_9BURK</name>
<feature type="compositionally biased region" description="Basic and acidic residues" evidence="1">
    <location>
        <begin position="165"/>
        <end position="175"/>
    </location>
</feature>
<feature type="compositionally biased region" description="Low complexity" evidence="1">
    <location>
        <begin position="197"/>
        <end position="208"/>
    </location>
</feature>
<dbReference type="AlphaFoldDB" id="A0A6L6PPJ6"/>
<dbReference type="EMBL" id="WNKY01000042">
    <property type="protein sequence ID" value="MTV40832.1"/>
    <property type="molecule type" value="Genomic_DNA"/>
</dbReference>
<dbReference type="RefSeq" id="WP_155466929.1">
    <property type="nucleotide sequence ID" value="NZ_WNKY01000042.1"/>
</dbReference>
<comment type="caution">
    <text evidence="2">The sequence shown here is derived from an EMBL/GenBank/DDBJ whole genome shotgun (WGS) entry which is preliminary data.</text>
</comment>
<reference evidence="2 3" key="1">
    <citation type="submission" date="2019-11" db="EMBL/GenBank/DDBJ databases">
        <title>Type strains purchased from KCTC, JCM and DSMZ.</title>
        <authorList>
            <person name="Lu H."/>
        </authorList>
    </citation>
    <scope>NUCLEOTIDE SEQUENCE [LARGE SCALE GENOMIC DNA]</scope>
    <source>
        <strain evidence="2 3">KCTC 22382</strain>
    </source>
</reference>
<dbReference type="Proteomes" id="UP000475582">
    <property type="component" value="Unassembled WGS sequence"/>
</dbReference>
<sequence>MGQINERYQGTETGCRLRMSQDIQLVLASLLGDREVIAYRPALARALGSPIAALYLGQATYWQSKVGIEEWWFKLRDADRDSSGAMIPPTNRTRQSWEWELGMKRSDQEHARQLLKEAGLLEERRAGVPARLYYRVNLLALERFLLGATQMVESHHLDGGIPPSGRREPAGKMDEIPPANSESISETIKNITTTTTIAPPARTTSPTPVDARPNSSSGSDLIFEASIDHMKEQLLRITSSPSLDPQLAQQLLDELAGVLEAGKRGERTPIGAPIGWFRQLVKKALAGEFDRNYCDRIASRRNKAAQVVDQSGNQPEATEEQKHLASLARQEVKDIVNTWRRKQA</sequence>
<organism evidence="2 3">
    <name type="scientific">Duganella radicis</name>
    <dbReference type="NCBI Taxonomy" id="551988"/>
    <lineage>
        <taxon>Bacteria</taxon>
        <taxon>Pseudomonadati</taxon>
        <taxon>Pseudomonadota</taxon>
        <taxon>Betaproteobacteria</taxon>
        <taxon>Burkholderiales</taxon>
        <taxon>Oxalobacteraceae</taxon>
        <taxon>Telluria group</taxon>
        <taxon>Duganella</taxon>
    </lineage>
</organism>
<feature type="region of interest" description="Disordered" evidence="1">
    <location>
        <begin position="197"/>
        <end position="216"/>
    </location>
</feature>
<gene>
    <name evidence="2" type="ORF">GM676_25025</name>
</gene>
<dbReference type="OrthoDB" id="8894560at2"/>
<evidence type="ECO:0000313" key="3">
    <source>
        <dbReference type="Proteomes" id="UP000475582"/>
    </source>
</evidence>
<protein>
    <submittedName>
        <fullName evidence="2">Uncharacterized protein</fullName>
    </submittedName>
</protein>
<feature type="region of interest" description="Disordered" evidence="1">
    <location>
        <begin position="305"/>
        <end position="325"/>
    </location>
</feature>
<accession>A0A6L6PPJ6</accession>
<feature type="region of interest" description="Disordered" evidence="1">
    <location>
        <begin position="156"/>
        <end position="181"/>
    </location>
</feature>
<evidence type="ECO:0000313" key="2">
    <source>
        <dbReference type="EMBL" id="MTV40832.1"/>
    </source>
</evidence>
<keyword evidence="3" id="KW-1185">Reference proteome</keyword>
<proteinExistence type="predicted"/>
<evidence type="ECO:0000256" key="1">
    <source>
        <dbReference type="SAM" id="MobiDB-lite"/>
    </source>
</evidence>